<evidence type="ECO:0000313" key="1">
    <source>
        <dbReference type="EMBL" id="KAG8186648.1"/>
    </source>
</evidence>
<sequence length="72" mass="8180">MGRISFLDLQRVLRDGVRQKFFITPSSDAEEEDAAKQRPNFTLHSTPTAPARKVFPCGFSQRLRTDLCAVVR</sequence>
<reference evidence="1 2" key="1">
    <citation type="journal article" date="2022" name="Nat. Ecol. Evol.">
        <title>A masculinizing supergene underlies an exaggerated male reproductive morph in a spider.</title>
        <authorList>
            <person name="Hendrickx F."/>
            <person name="De Corte Z."/>
            <person name="Sonet G."/>
            <person name="Van Belleghem S.M."/>
            <person name="Kostlbacher S."/>
            <person name="Vangestel C."/>
        </authorList>
    </citation>
    <scope>NUCLEOTIDE SEQUENCE [LARGE SCALE GENOMIC DNA]</scope>
    <source>
        <strain evidence="1">W744_W776</strain>
    </source>
</reference>
<comment type="caution">
    <text evidence="1">The sequence shown here is derived from an EMBL/GenBank/DDBJ whole genome shotgun (WGS) entry which is preliminary data.</text>
</comment>
<protein>
    <submittedName>
        <fullName evidence="1">Uncharacterized protein</fullName>
    </submittedName>
</protein>
<gene>
    <name evidence="1" type="ORF">JTE90_014724</name>
</gene>
<name>A0AAV6US36_9ARAC</name>
<dbReference type="EMBL" id="JAFNEN010000294">
    <property type="protein sequence ID" value="KAG8186648.1"/>
    <property type="molecule type" value="Genomic_DNA"/>
</dbReference>
<evidence type="ECO:0000313" key="2">
    <source>
        <dbReference type="Proteomes" id="UP000827092"/>
    </source>
</evidence>
<dbReference type="AlphaFoldDB" id="A0AAV6US36"/>
<dbReference type="Proteomes" id="UP000827092">
    <property type="component" value="Unassembled WGS sequence"/>
</dbReference>
<keyword evidence="2" id="KW-1185">Reference proteome</keyword>
<accession>A0AAV6US36</accession>
<proteinExistence type="predicted"/>
<organism evidence="1 2">
    <name type="scientific">Oedothorax gibbosus</name>
    <dbReference type="NCBI Taxonomy" id="931172"/>
    <lineage>
        <taxon>Eukaryota</taxon>
        <taxon>Metazoa</taxon>
        <taxon>Ecdysozoa</taxon>
        <taxon>Arthropoda</taxon>
        <taxon>Chelicerata</taxon>
        <taxon>Arachnida</taxon>
        <taxon>Araneae</taxon>
        <taxon>Araneomorphae</taxon>
        <taxon>Entelegynae</taxon>
        <taxon>Araneoidea</taxon>
        <taxon>Linyphiidae</taxon>
        <taxon>Erigoninae</taxon>
        <taxon>Oedothorax</taxon>
    </lineage>
</organism>